<proteinExistence type="predicted"/>
<evidence type="ECO:0000313" key="1">
    <source>
        <dbReference type="EMBL" id="GIY29608.1"/>
    </source>
</evidence>
<comment type="caution">
    <text evidence="1">The sequence shown here is derived from an EMBL/GenBank/DDBJ whole genome shotgun (WGS) entry which is preliminary data.</text>
</comment>
<protein>
    <submittedName>
        <fullName evidence="1">Uncharacterized protein</fullName>
    </submittedName>
</protein>
<reference evidence="1 2" key="1">
    <citation type="submission" date="2021-06" db="EMBL/GenBank/DDBJ databases">
        <title>Caerostris extrusa draft genome.</title>
        <authorList>
            <person name="Kono N."/>
            <person name="Arakawa K."/>
        </authorList>
    </citation>
    <scope>NUCLEOTIDE SEQUENCE [LARGE SCALE GENOMIC DNA]</scope>
</reference>
<organism evidence="1 2">
    <name type="scientific">Caerostris extrusa</name>
    <name type="common">Bark spider</name>
    <name type="synonym">Caerostris bankana</name>
    <dbReference type="NCBI Taxonomy" id="172846"/>
    <lineage>
        <taxon>Eukaryota</taxon>
        <taxon>Metazoa</taxon>
        <taxon>Ecdysozoa</taxon>
        <taxon>Arthropoda</taxon>
        <taxon>Chelicerata</taxon>
        <taxon>Arachnida</taxon>
        <taxon>Araneae</taxon>
        <taxon>Araneomorphae</taxon>
        <taxon>Entelegynae</taxon>
        <taxon>Araneoidea</taxon>
        <taxon>Araneidae</taxon>
        <taxon>Caerostris</taxon>
    </lineage>
</organism>
<dbReference type="EMBL" id="BPLR01009096">
    <property type="protein sequence ID" value="GIY29608.1"/>
    <property type="molecule type" value="Genomic_DNA"/>
</dbReference>
<gene>
    <name evidence="1" type="ORF">CEXT_434091</name>
</gene>
<feature type="non-terminal residue" evidence="1">
    <location>
        <position position="1"/>
    </location>
</feature>
<evidence type="ECO:0000313" key="2">
    <source>
        <dbReference type="Proteomes" id="UP001054945"/>
    </source>
</evidence>
<keyword evidence="2" id="KW-1185">Reference proteome</keyword>
<name>A0AAV4S5W5_CAEEX</name>
<sequence length="48" mass="5582">EEIQFKLSNGLKIVNQILLHRKHPFIDGMVMQLDRKACIAPVDDYVDE</sequence>
<dbReference type="AlphaFoldDB" id="A0AAV4S5W5"/>
<dbReference type="Proteomes" id="UP001054945">
    <property type="component" value="Unassembled WGS sequence"/>
</dbReference>
<accession>A0AAV4S5W5</accession>